<gene>
    <name evidence="2" type="ORF">JTE90_016067</name>
</gene>
<accession>A0AAV6TG76</accession>
<protein>
    <submittedName>
        <fullName evidence="2">Uncharacterized protein</fullName>
    </submittedName>
</protein>
<sequence length="138" mass="15742">MCLRFGRRLASERISRSLRTDDPCSTAVHMEPFSSFSPQGSHLSICYYHKICTGGGSRRAHAGTFKRTPPRPSYSLRRKTPRGKCFRVFSCDGPKFHPSSNTNAPVFSFNHYLGFPKNQQNRTEVLFQFQPIVQGHVF</sequence>
<dbReference type="Proteomes" id="UP000827092">
    <property type="component" value="Unassembled WGS sequence"/>
</dbReference>
<feature type="region of interest" description="Disordered" evidence="1">
    <location>
        <begin position="59"/>
        <end position="78"/>
    </location>
</feature>
<comment type="caution">
    <text evidence="2">The sequence shown here is derived from an EMBL/GenBank/DDBJ whole genome shotgun (WGS) entry which is preliminary data.</text>
</comment>
<evidence type="ECO:0000313" key="3">
    <source>
        <dbReference type="Proteomes" id="UP000827092"/>
    </source>
</evidence>
<dbReference type="AlphaFoldDB" id="A0AAV6TG76"/>
<evidence type="ECO:0000256" key="1">
    <source>
        <dbReference type="SAM" id="MobiDB-lite"/>
    </source>
</evidence>
<proteinExistence type="predicted"/>
<evidence type="ECO:0000313" key="2">
    <source>
        <dbReference type="EMBL" id="KAG8170824.1"/>
    </source>
</evidence>
<dbReference type="EMBL" id="JAFNEN010004822">
    <property type="protein sequence ID" value="KAG8170824.1"/>
    <property type="molecule type" value="Genomic_DNA"/>
</dbReference>
<keyword evidence="3" id="KW-1185">Reference proteome</keyword>
<name>A0AAV6TG76_9ARAC</name>
<organism evidence="2 3">
    <name type="scientific">Oedothorax gibbosus</name>
    <dbReference type="NCBI Taxonomy" id="931172"/>
    <lineage>
        <taxon>Eukaryota</taxon>
        <taxon>Metazoa</taxon>
        <taxon>Ecdysozoa</taxon>
        <taxon>Arthropoda</taxon>
        <taxon>Chelicerata</taxon>
        <taxon>Arachnida</taxon>
        <taxon>Araneae</taxon>
        <taxon>Araneomorphae</taxon>
        <taxon>Entelegynae</taxon>
        <taxon>Araneoidea</taxon>
        <taxon>Linyphiidae</taxon>
        <taxon>Erigoninae</taxon>
        <taxon>Oedothorax</taxon>
    </lineage>
</organism>
<reference evidence="2 3" key="1">
    <citation type="journal article" date="2022" name="Nat. Ecol. Evol.">
        <title>A masculinizing supergene underlies an exaggerated male reproductive morph in a spider.</title>
        <authorList>
            <person name="Hendrickx F."/>
            <person name="De Corte Z."/>
            <person name="Sonet G."/>
            <person name="Van Belleghem S.M."/>
            <person name="Kostlbacher S."/>
            <person name="Vangestel C."/>
        </authorList>
    </citation>
    <scope>NUCLEOTIDE SEQUENCE [LARGE SCALE GENOMIC DNA]</scope>
    <source>
        <strain evidence="2">W744_W776</strain>
    </source>
</reference>